<dbReference type="InterPro" id="IPR036965">
    <property type="entry name" value="Terpene_synth_N_sf"/>
</dbReference>
<evidence type="ECO:0000313" key="6">
    <source>
        <dbReference type="Proteomes" id="UP000015105"/>
    </source>
</evidence>
<dbReference type="Pfam" id="PF01397">
    <property type="entry name" value="Terpene_synth"/>
    <property type="match status" value="1"/>
</dbReference>
<feature type="region of interest" description="Disordered" evidence="3">
    <location>
        <begin position="1"/>
        <end position="20"/>
    </location>
</feature>
<dbReference type="PANTHER" id="PTHR31225:SF252">
    <property type="entry name" value="TERPENE SYNTHASE 12-RELATED"/>
    <property type="match status" value="1"/>
</dbReference>
<dbReference type="AlphaFoldDB" id="A0A453A9J6"/>
<evidence type="ECO:0000256" key="2">
    <source>
        <dbReference type="ARBA" id="ARBA00022842"/>
    </source>
</evidence>
<evidence type="ECO:0000256" key="1">
    <source>
        <dbReference type="ARBA" id="ARBA00001946"/>
    </source>
</evidence>
<reference evidence="5" key="4">
    <citation type="submission" date="2019-03" db="UniProtKB">
        <authorList>
            <consortium name="EnsemblPlants"/>
        </authorList>
    </citation>
    <scope>IDENTIFICATION</scope>
</reference>
<keyword evidence="6" id="KW-1185">Reference proteome</keyword>
<organism evidence="5 6">
    <name type="scientific">Aegilops tauschii subsp. strangulata</name>
    <name type="common">Goatgrass</name>
    <dbReference type="NCBI Taxonomy" id="200361"/>
    <lineage>
        <taxon>Eukaryota</taxon>
        <taxon>Viridiplantae</taxon>
        <taxon>Streptophyta</taxon>
        <taxon>Embryophyta</taxon>
        <taxon>Tracheophyta</taxon>
        <taxon>Spermatophyta</taxon>
        <taxon>Magnoliopsida</taxon>
        <taxon>Liliopsida</taxon>
        <taxon>Poales</taxon>
        <taxon>Poaceae</taxon>
        <taxon>BOP clade</taxon>
        <taxon>Pooideae</taxon>
        <taxon>Triticodae</taxon>
        <taxon>Triticeae</taxon>
        <taxon>Triticinae</taxon>
        <taxon>Aegilops</taxon>
    </lineage>
</organism>
<sequence length="149" mass="16165">MASQLQQTMATTSSSFRTSSPAMVGCSAAARRSANYAPSAWDYDSLLHLSPNNDGQADQVDELKAGVRERLVAASRGDHQAVKLRLVDTVQRLGIAYHFEEEIASILSSVHREPHRCSLDGDASDVASACLRFRLLRDGGFPVFFPPGT</sequence>
<dbReference type="PANTHER" id="PTHR31225">
    <property type="entry name" value="OS04G0344100 PROTEIN-RELATED"/>
    <property type="match status" value="1"/>
</dbReference>
<reference evidence="6" key="1">
    <citation type="journal article" date="2014" name="Science">
        <title>Ancient hybridizations among the ancestral genomes of bread wheat.</title>
        <authorList>
            <consortium name="International Wheat Genome Sequencing Consortium,"/>
            <person name="Marcussen T."/>
            <person name="Sandve S.R."/>
            <person name="Heier L."/>
            <person name="Spannagl M."/>
            <person name="Pfeifer M."/>
            <person name="Jakobsen K.S."/>
            <person name="Wulff B.B."/>
            <person name="Steuernagel B."/>
            <person name="Mayer K.F."/>
            <person name="Olsen O.A."/>
        </authorList>
    </citation>
    <scope>NUCLEOTIDE SEQUENCE [LARGE SCALE GENOMIC DNA]</scope>
    <source>
        <strain evidence="6">cv. AL8/78</strain>
    </source>
</reference>
<proteinExistence type="predicted"/>
<reference evidence="5" key="3">
    <citation type="journal article" date="2017" name="Nature">
        <title>Genome sequence of the progenitor of the wheat D genome Aegilops tauschii.</title>
        <authorList>
            <person name="Luo M.C."/>
            <person name="Gu Y.Q."/>
            <person name="Puiu D."/>
            <person name="Wang H."/>
            <person name="Twardziok S.O."/>
            <person name="Deal K.R."/>
            <person name="Huo N."/>
            <person name="Zhu T."/>
            <person name="Wang L."/>
            <person name="Wang Y."/>
            <person name="McGuire P.E."/>
            <person name="Liu S."/>
            <person name="Long H."/>
            <person name="Ramasamy R.K."/>
            <person name="Rodriguez J.C."/>
            <person name="Van S.L."/>
            <person name="Yuan L."/>
            <person name="Wang Z."/>
            <person name="Xia Z."/>
            <person name="Xiao L."/>
            <person name="Anderson O.D."/>
            <person name="Ouyang S."/>
            <person name="Liang Y."/>
            <person name="Zimin A.V."/>
            <person name="Pertea G."/>
            <person name="Qi P."/>
            <person name="Bennetzen J.L."/>
            <person name="Dai X."/>
            <person name="Dawson M.W."/>
            <person name="Muller H.G."/>
            <person name="Kugler K."/>
            <person name="Rivarola-Duarte L."/>
            <person name="Spannagl M."/>
            <person name="Mayer K.F.X."/>
            <person name="Lu F.H."/>
            <person name="Bevan M.W."/>
            <person name="Leroy P."/>
            <person name="Li P."/>
            <person name="You F.M."/>
            <person name="Sun Q."/>
            <person name="Liu Z."/>
            <person name="Lyons E."/>
            <person name="Wicker T."/>
            <person name="Salzberg S.L."/>
            <person name="Devos K.M."/>
            <person name="Dvorak J."/>
        </authorList>
    </citation>
    <scope>NUCLEOTIDE SEQUENCE [LARGE SCALE GENOMIC DNA]</scope>
    <source>
        <strain evidence="5">cv. AL8/78</strain>
    </source>
</reference>
<dbReference type="InterPro" id="IPR008930">
    <property type="entry name" value="Terpenoid_cyclase/PrenylTrfase"/>
</dbReference>
<keyword evidence="2" id="KW-0460">Magnesium</keyword>
<evidence type="ECO:0000313" key="5">
    <source>
        <dbReference type="EnsemblPlants" id="AET2Gv20041100.3"/>
    </source>
</evidence>
<evidence type="ECO:0000256" key="3">
    <source>
        <dbReference type="SAM" id="MobiDB-lite"/>
    </source>
</evidence>
<reference evidence="6" key="2">
    <citation type="journal article" date="2017" name="Nat. Plants">
        <title>The Aegilops tauschii genome reveals multiple impacts of transposons.</title>
        <authorList>
            <person name="Zhao G."/>
            <person name="Zou C."/>
            <person name="Li K."/>
            <person name="Wang K."/>
            <person name="Li T."/>
            <person name="Gao L."/>
            <person name="Zhang X."/>
            <person name="Wang H."/>
            <person name="Yang Z."/>
            <person name="Liu X."/>
            <person name="Jiang W."/>
            <person name="Mao L."/>
            <person name="Kong X."/>
            <person name="Jiao Y."/>
            <person name="Jia J."/>
        </authorList>
    </citation>
    <scope>NUCLEOTIDE SEQUENCE [LARGE SCALE GENOMIC DNA]</scope>
    <source>
        <strain evidence="6">cv. AL8/78</strain>
    </source>
</reference>
<evidence type="ECO:0000259" key="4">
    <source>
        <dbReference type="Pfam" id="PF01397"/>
    </source>
</evidence>
<name>A0A453A9J6_AEGTS</name>
<dbReference type="Proteomes" id="UP000015105">
    <property type="component" value="Chromosome 2D"/>
</dbReference>
<dbReference type="EnsemblPlants" id="AET2Gv20041100.3">
    <property type="protein sequence ID" value="AET2Gv20041100.3"/>
    <property type="gene ID" value="AET2Gv20041100"/>
</dbReference>
<dbReference type="InterPro" id="IPR001906">
    <property type="entry name" value="Terpene_synth_N"/>
</dbReference>
<dbReference type="GO" id="GO:0010333">
    <property type="term" value="F:terpene synthase activity"/>
    <property type="evidence" value="ECO:0007669"/>
    <property type="project" value="InterPro"/>
</dbReference>
<protein>
    <recommendedName>
        <fullName evidence="4">Terpene synthase N-terminal domain-containing protein</fullName>
    </recommendedName>
</protein>
<feature type="domain" description="Terpene synthase N-terminal" evidence="4">
    <location>
        <begin position="54"/>
        <end position="143"/>
    </location>
</feature>
<dbReference type="Gramene" id="AET2Gv20041100.3">
    <property type="protein sequence ID" value="AET2Gv20041100.3"/>
    <property type="gene ID" value="AET2Gv20041100"/>
</dbReference>
<dbReference type="SUPFAM" id="SSF48239">
    <property type="entry name" value="Terpenoid cyclases/Protein prenyltransferases"/>
    <property type="match status" value="1"/>
</dbReference>
<accession>A0A453A9J6</accession>
<dbReference type="GO" id="GO:0016114">
    <property type="term" value="P:terpenoid biosynthetic process"/>
    <property type="evidence" value="ECO:0007669"/>
    <property type="project" value="InterPro"/>
</dbReference>
<dbReference type="InterPro" id="IPR050148">
    <property type="entry name" value="Terpene_synthase-like"/>
</dbReference>
<reference evidence="5" key="5">
    <citation type="journal article" date="2021" name="G3 (Bethesda)">
        <title>Aegilops tauschii genome assembly Aet v5.0 features greater sequence contiguity and improved annotation.</title>
        <authorList>
            <person name="Wang L."/>
            <person name="Zhu T."/>
            <person name="Rodriguez J.C."/>
            <person name="Deal K.R."/>
            <person name="Dubcovsky J."/>
            <person name="McGuire P.E."/>
            <person name="Lux T."/>
            <person name="Spannagl M."/>
            <person name="Mayer K.F.X."/>
            <person name="Baldrich P."/>
            <person name="Meyers B.C."/>
            <person name="Huo N."/>
            <person name="Gu Y.Q."/>
            <person name="Zhou H."/>
            <person name="Devos K.M."/>
            <person name="Bennetzen J.L."/>
            <person name="Unver T."/>
            <person name="Budak H."/>
            <person name="Gulick P.J."/>
            <person name="Galiba G."/>
            <person name="Kalapos B."/>
            <person name="Nelson D.R."/>
            <person name="Li P."/>
            <person name="You F.M."/>
            <person name="Luo M.C."/>
            <person name="Dvorak J."/>
        </authorList>
    </citation>
    <scope>NUCLEOTIDE SEQUENCE [LARGE SCALE GENOMIC DNA]</scope>
    <source>
        <strain evidence="5">cv. AL8/78</strain>
    </source>
</reference>
<dbReference type="Gene3D" id="1.50.10.130">
    <property type="entry name" value="Terpene synthase, N-terminal domain"/>
    <property type="match status" value="1"/>
</dbReference>
<comment type="cofactor">
    <cofactor evidence="1">
        <name>Mg(2+)</name>
        <dbReference type="ChEBI" id="CHEBI:18420"/>
    </cofactor>
</comment>